<feature type="domain" description="Methyltransferase" evidence="1">
    <location>
        <begin position="17"/>
        <end position="111"/>
    </location>
</feature>
<reference evidence="2" key="1">
    <citation type="journal article" date="2022" name="IScience">
        <title>Evolution of zygomycete secretomes and the origins of terrestrial fungal ecologies.</title>
        <authorList>
            <person name="Chang Y."/>
            <person name="Wang Y."/>
            <person name="Mondo S."/>
            <person name="Ahrendt S."/>
            <person name="Andreopoulos W."/>
            <person name="Barry K."/>
            <person name="Beard J."/>
            <person name="Benny G.L."/>
            <person name="Blankenship S."/>
            <person name="Bonito G."/>
            <person name="Cuomo C."/>
            <person name="Desiro A."/>
            <person name="Gervers K.A."/>
            <person name="Hundley H."/>
            <person name="Kuo A."/>
            <person name="LaButti K."/>
            <person name="Lang B.F."/>
            <person name="Lipzen A."/>
            <person name="O'Donnell K."/>
            <person name="Pangilinan J."/>
            <person name="Reynolds N."/>
            <person name="Sandor L."/>
            <person name="Smith M.E."/>
            <person name="Tsang A."/>
            <person name="Grigoriev I.V."/>
            <person name="Stajich J.E."/>
            <person name="Spatafora J.W."/>
        </authorList>
    </citation>
    <scope>NUCLEOTIDE SEQUENCE</scope>
    <source>
        <strain evidence="2">RSA 2281</strain>
    </source>
</reference>
<evidence type="ECO:0000313" key="2">
    <source>
        <dbReference type="EMBL" id="KAI9276873.1"/>
    </source>
</evidence>
<keyword evidence="3" id="KW-1185">Reference proteome</keyword>
<dbReference type="Pfam" id="PF13649">
    <property type="entry name" value="Methyltransf_25"/>
    <property type="match status" value="1"/>
</dbReference>
<dbReference type="InterPro" id="IPR041698">
    <property type="entry name" value="Methyltransf_25"/>
</dbReference>
<dbReference type="CDD" id="cd02440">
    <property type="entry name" value="AdoMet_MTases"/>
    <property type="match status" value="1"/>
</dbReference>
<protein>
    <submittedName>
        <fullName evidence="2">S-adenosyl-L-methionine-dependent methyltransferase</fullName>
    </submittedName>
</protein>
<comment type="caution">
    <text evidence="2">The sequence shown here is derived from an EMBL/GenBank/DDBJ whole genome shotgun (WGS) entry which is preliminary data.</text>
</comment>
<dbReference type="PANTHER" id="PTHR43591:SF24">
    <property type="entry name" value="2-METHOXY-6-POLYPRENYL-1,4-BENZOQUINOL METHYLASE, MITOCHONDRIAL"/>
    <property type="match status" value="1"/>
</dbReference>
<sequence length="207" mass="23562">MNFDAPIEKELERGIRVLDSACGPGPWTLEMCNQYPNSVFYAVDVVSTYETMVNNAKYNNCKFICADVLKTLPFPDNHFDYIHQQLIVFGVQAHSWPNLLRELLRVLKPGGWIELNEAPPNDIVNIGPKFSVLNKCTIAKGFRTSISRELEGYLVNCGAINIETRPVVIPLQHGGNFGETWYVVELVMELLPKNMNMVHHYRYSSNN</sequence>
<dbReference type="Proteomes" id="UP001209540">
    <property type="component" value="Unassembled WGS sequence"/>
</dbReference>
<dbReference type="SUPFAM" id="SSF53335">
    <property type="entry name" value="S-adenosyl-L-methionine-dependent methyltransferases"/>
    <property type="match status" value="1"/>
</dbReference>
<reference evidence="2" key="2">
    <citation type="submission" date="2023-02" db="EMBL/GenBank/DDBJ databases">
        <authorList>
            <consortium name="DOE Joint Genome Institute"/>
            <person name="Mondo S.J."/>
            <person name="Chang Y."/>
            <person name="Wang Y."/>
            <person name="Ahrendt S."/>
            <person name="Andreopoulos W."/>
            <person name="Barry K."/>
            <person name="Beard J."/>
            <person name="Benny G.L."/>
            <person name="Blankenship S."/>
            <person name="Bonito G."/>
            <person name="Cuomo C."/>
            <person name="Desiro A."/>
            <person name="Gervers K.A."/>
            <person name="Hundley H."/>
            <person name="Kuo A."/>
            <person name="LaButti K."/>
            <person name="Lang B.F."/>
            <person name="Lipzen A."/>
            <person name="O'Donnell K."/>
            <person name="Pangilinan J."/>
            <person name="Reynolds N."/>
            <person name="Sandor L."/>
            <person name="Smith M.W."/>
            <person name="Tsang A."/>
            <person name="Grigoriev I.V."/>
            <person name="Stajich J.E."/>
            <person name="Spatafora J.W."/>
        </authorList>
    </citation>
    <scope>NUCLEOTIDE SEQUENCE</scope>
    <source>
        <strain evidence="2">RSA 2281</strain>
    </source>
</reference>
<dbReference type="AlphaFoldDB" id="A0AAD5PIK2"/>
<keyword evidence="2" id="KW-0808">Transferase</keyword>
<accession>A0AAD5PIK2</accession>
<dbReference type="GO" id="GO:0032259">
    <property type="term" value="P:methylation"/>
    <property type="evidence" value="ECO:0007669"/>
    <property type="project" value="UniProtKB-KW"/>
</dbReference>
<evidence type="ECO:0000313" key="3">
    <source>
        <dbReference type="Proteomes" id="UP001209540"/>
    </source>
</evidence>
<evidence type="ECO:0000259" key="1">
    <source>
        <dbReference type="Pfam" id="PF13649"/>
    </source>
</evidence>
<organism evidence="2 3">
    <name type="scientific">Phascolomyces articulosus</name>
    <dbReference type="NCBI Taxonomy" id="60185"/>
    <lineage>
        <taxon>Eukaryota</taxon>
        <taxon>Fungi</taxon>
        <taxon>Fungi incertae sedis</taxon>
        <taxon>Mucoromycota</taxon>
        <taxon>Mucoromycotina</taxon>
        <taxon>Mucoromycetes</taxon>
        <taxon>Mucorales</taxon>
        <taxon>Lichtheimiaceae</taxon>
        <taxon>Phascolomyces</taxon>
    </lineage>
</organism>
<dbReference type="Gene3D" id="3.40.50.150">
    <property type="entry name" value="Vaccinia Virus protein VP39"/>
    <property type="match status" value="1"/>
</dbReference>
<proteinExistence type="predicted"/>
<gene>
    <name evidence="2" type="ORF">BDA99DRAFT_430456</name>
</gene>
<keyword evidence="2" id="KW-0489">Methyltransferase</keyword>
<name>A0AAD5PIK2_9FUNG</name>
<dbReference type="GO" id="GO:0008168">
    <property type="term" value="F:methyltransferase activity"/>
    <property type="evidence" value="ECO:0007669"/>
    <property type="project" value="UniProtKB-KW"/>
</dbReference>
<dbReference type="EMBL" id="JAIXMP010000002">
    <property type="protein sequence ID" value="KAI9276873.1"/>
    <property type="molecule type" value="Genomic_DNA"/>
</dbReference>
<dbReference type="PANTHER" id="PTHR43591">
    <property type="entry name" value="METHYLTRANSFERASE"/>
    <property type="match status" value="1"/>
</dbReference>
<dbReference type="InterPro" id="IPR029063">
    <property type="entry name" value="SAM-dependent_MTases_sf"/>
</dbReference>